<gene>
    <name evidence="4" type="ORF">QJS04_geneDACA000813</name>
</gene>
<feature type="domain" description="HAT C-terminal dimerisation" evidence="2">
    <location>
        <begin position="68"/>
        <end position="121"/>
    </location>
</feature>
<dbReference type="AlphaFoldDB" id="A0AAV9BF07"/>
<dbReference type="Pfam" id="PF14372">
    <property type="entry name" value="hAT-like_RNase-H"/>
    <property type="match status" value="1"/>
</dbReference>
<feature type="region of interest" description="Disordered" evidence="1">
    <location>
        <begin position="27"/>
        <end position="46"/>
    </location>
</feature>
<dbReference type="InterPro" id="IPR008906">
    <property type="entry name" value="HATC_C_dom"/>
</dbReference>
<evidence type="ECO:0000313" key="5">
    <source>
        <dbReference type="Proteomes" id="UP001179952"/>
    </source>
</evidence>
<evidence type="ECO:0000256" key="1">
    <source>
        <dbReference type="SAM" id="MobiDB-lite"/>
    </source>
</evidence>
<dbReference type="GO" id="GO:0046983">
    <property type="term" value="F:protein dimerization activity"/>
    <property type="evidence" value="ECO:0007669"/>
    <property type="project" value="InterPro"/>
</dbReference>
<evidence type="ECO:0000313" key="4">
    <source>
        <dbReference type="EMBL" id="KAK1275368.1"/>
    </source>
</evidence>
<comment type="caution">
    <text evidence="4">The sequence shown here is derived from an EMBL/GenBank/DDBJ whole genome shotgun (WGS) entry which is preliminary data.</text>
</comment>
<dbReference type="SUPFAM" id="SSF53098">
    <property type="entry name" value="Ribonuclease H-like"/>
    <property type="match status" value="1"/>
</dbReference>
<reference evidence="4" key="1">
    <citation type="journal article" date="2023" name="Nat. Commun.">
        <title>Diploid and tetraploid genomes of Acorus and the evolution of monocots.</title>
        <authorList>
            <person name="Ma L."/>
            <person name="Liu K.W."/>
            <person name="Li Z."/>
            <person name="Hsiao Y.Y."/>
            <person name="Qi Y."/>
            <person name="Fu T."/>
            <person name="Tang G.D."/>
            <person name="Zhang D."/>
            <person name="Sun W.H."/>
            <person name="Liu D.K."/>
            <person name="Li Y."/>
            <person name="Chen G.Z."/>
            <person name="Liu X.D."/>
            <person name="Liao X.Y."/>
            <person name="Jiang Y.T."/>
            <person name="Yu X."/>
            <person name="Hao Y."/>
            <person name="Huang J."/>
            <person name="Zhao X.W."/>
            <person name="Ke S."/>
            <person name="Chen Y.Y."/>
            <person name="Wu W.L."/>
            <person name="Hsu J.L."/>
            <person name="Lin Y.F."/>
            <person name="Huang M.D."/>
            <person name="Li C.Y."/>
            <person name="Huang L."/>
            <person name="Wang Z.W."/>
            <person name="Zhao X."/>
            <person name="Zhong W.Y."/>
            <person name="Peng D.H."/>
            <person name="Ahmad S."/>
            <person name="Lan S."/>
            <person name="Zhang J.S."/>
            <person name="Tsai W.C."/>
            <person name="Van de Peer Y."/>
            <person name="Liu Z.J."/>
        </authorList>
    </citation>
    <scope>NUCLEOTIDE SEQUENCE</scope>
    <source>
        <strain evidence="4">SCP</strain>
    </source>
</reference>
<organism evidence="4 5">
    <name type="scientific">Acorus gramineus</name>
    <name type="common">Dwarf sweet flag</name>
    <dbReference type="NCBI Taxonomy" id="55184"/>
    <lineage>
        <taxon>Eukaryota</taxon>
        <taxon>Viridiplantae</taxon>
        <taxon>Streptophyta</taxon>
        <taxon>Embryophyta</taxon>
        <taxon>Tracheophyta</taxon>
        <taxon>Spermatophyta</taxon>
        <taxon>Magnoliopsida</taxon>
        <taxon>Liliopsida</taxon>
        <taxon>Acoraceae</taxon>
        <taxon>Acorus</taxon>
    </lineage>
</organism>
<sequence length="121" mass="13824">MEIAAVLDPRYKMMLIEFCFPKRYSTSEARSSGNIPSVPPFAKGKTKSRNEFDLWAKQLDVVQPMKSELDAYLEEGIYLPEDDVNNEFDALVWWKANTLKFRNLSKMARDILSVPATTVAS</sequence>
<dbReference type="EMBL" id="JAUJYN010000003">
    <property type="protein sequence ID" value="KAK1275368.1"/>
    <property type="molecule type" value="Genomic_DNA"/>
</dbReference>
<evidence type="ECO:0000259" key="3">
    <source>
        <dbReference type="Pfam" id="PF14372"/>
    </source>
</evidence>
<evidence type="ECO:0000259" key="2">
    <source>
        <dbReference type="Pfam" id="PF05699"/>
    </source>
</evidence>
<dbReference type="PANTHER" id="PTHR23272:SF182">
    <property type="entry name" value="OS09G0381850 PROTEIN"/>
    <property type="match status" value="1"/>
</dbReference>
<name>A0AAV9BF07_ACOGR</name>
<dbReference type="Proteomes" id="UP001179952">
    <property type="component" value="Unassembled WGS sequence"/>
</dbReference>
<reference evidence="4" key="2">
    <citation type="submission" date="2023-06" db="EMBL/GenBank/DDBJ databases">
        <authorList>
            <person name="Ma L."/>
            <person name="Liu K.-W."/>
            <person name="Li Z."/>
            <person name="Hsiao Y.-Y."/>
            <person name="Qi Y."/>
            <person name="Fu T."/>
            <person name="Tang G."/>
            <person name="Zhang D."/>
            <person name="Sun W.-H."/>
            <person name="Liu D.-K."/>
            <person name="Li Y."/>
            <person name="Chen G.-Z."/>
            <person name="Liu X.-D."/>
            <person name="Liao X.-Y."/>
            <person name="Jiang Y.-T."/>
            <person name="Yu X."/>
            <person name="Hao Y."/>
            <person name="Huang J."/>
            <person name="Zhao X.-W."/>
            <person name="Ke S."/>
            <person name="Chen Y.-Y."/>
            <person name="Wu W.-L."/>
            <person name="Hsu J.-L."/>
            <person name="Lin Y.-F."/>
            <person name="Huang M.-D."/>
            <person name="Li C.-Y."/>
            <person name="Huang L."/>
            <person name="Wang Z.-W."/>
            <person name="Zhao X."/>
            <person name="Zhong W.-Y."/>
            <person name="Peng D.-H."/>
            <person name="Ahmad S."/>
            <person name="Lan S."/>
            <person name="Zhang J.-S."/>
            <person name="Tsai W.-C."/>
            <person name="Van De Peer Y."/>
            <person name="Liu Z.-J."/>
        </authorList>
    </citation>
    <scope>NUCLEOTIDE SEQUENCE</scope>
    <source>
        <strain evidence="4">SCP</strain>
        <tissue evidence="4">Leaves</tissue>
    </source>
</reference>
<dbReference type="InterPro" id="IPR025525">
    <property type="entry name" value="hAT-like_transposase_RNase-H"/>
</dbReference>
<dbReference type="GO" id="GO:0003677">
    <property type="term" value="F:DNA binding"/>
    <property type="evidence" value="ECO:0007669"/>
    <property type="project" value="InterPro"/>
</dbReference>
<protein>
    <recommendedName>
        <fullName evidence="6">HAT C-terminal dimerisation domain-containing protein</fullName>
    </recommendedName>
</protein>
<keyword evidence="5" id="KW-1185">Reference proteome</keyword>
<feature type="domain" description="hAT-like transposase RNase-H fold" evidence="3">
    <location>
        <begin position="2"/>
        <end position="28"/>
    </location>
</feature>
<dbReference type="PANTHER" id="PTHR23272">
    <property type="entry name" value="BED FINGER-RELATED"/>
    <property type="match status" value="1"/>
</dbReference>
<proteinExistence type="predicted"/>
<evidence type="ECO:0008006" key="6">
    <source>
        <dbReference type="Google" id="ProtNLM"/>
    </source>
</evidence>
<dbReference type="Pfam" id="PF05699">
    <property type="entry name" value="Dimer_Tnp_hAT"/>
    <property type="match status" value="1"/>
</dbReference>
<accession>A0AAV9BF07</accession>
<dbReference type="InterPro" id="IPR012337">
    <property type="entry name" value="RNaseH-like_sf"/>
</dbReference>